<comment type="subcellular location">
    <subcellularLocation>
        <location evidence="2">Nucleus</location>
    </subcellularLocation>
</comment>
<dbReference type="Pfam" id="PF13359">
    <property type="entry name" value="DDE_Tnp_4"/>
    <property type="match status" value="1"/>
</dbReference>
<dbReference type="InterPro" id="IPR027806">
    <property type="entry name" value="HARBI1_dom"/>
</dbReference>
<evidence type="ECO:0000256" key="7">
    <source>
        <dbReference type="ARBA" id="ARBA00023242"/>
    </source>
</evidence>
<reference evidence="10" key="1">
    <citation type="submission" date="2010-06" db="EMBL/GenBank/DDBJ databases">
        <authorList>
            <person name="Jiang H."/>
            <person name="Abraham K."/>
            <person name="Ali S."/>
            <person name="Alsbrooks S.L."/>
            <person name="Anim B.N."/>
            <person name="Anosike U.S."/>
            <person name="Attaway T."/>
            <person name="Bandaranaike D.P."/>
            <person name="Battles P.K."/>
            <person name="Bell S.N."/>
            <person name="Bell A.V."/>
            <person name="Beltran B."/>
            <person name="Bickham C."/>
            <person name="Bustamante Y."/>
            <person name="Caleb T."/>
            <person name="Canada A."/>
            <person name="Cardenas V."/>
            <person name="Carter K."/>
            <person name="Chacko J."/>
            <person name="Chandrabose M.N."/>
            <person name="Chavez D."/>
            <person name="Chavez A."/>
            <person name="Chen L."/>
            <person name="Chu H.-S."/>
            <person name="Claassen K.J."/>
            <person name="Cockrell R."/>
            <person name="Collins M."/>
            <person name="Cooper J.A."/>
            <person name="Cree A."/>
            <person name="Curry S.M."/>
            <person name="Da Y."/>
            <person name="Dao M.D."/>
            <person name="Das B."/>
            <person name="Davila M.-L."/>
            <person name="Davy-Carroll L."/>
            <person name="Denson S."/>
            <person name="Dinh H."/>
            <person name="Ebong V.E."/>
            <person name="Edwards J.R."/>
            <person name="Egan A."/>
            <person name="El-Daye J."/>
            <person name="Escobedo L."/>
            <person name="Fernandez S."/>
            <person name="Fernando P.R."/>
            <person name="Flagg N."/>
            <person name="Forbes L.D."/>
            <person name="Fowler R.G."/>
            <person name="Fu Q."/>
            <person name="Gabisi R.A."/>
            <person name="Ganer J."/>
            <person name="Garbino Pronczuk A."/>
            <person name="Garcia R.M."/>
            <person name="Garner T."/>
            <person name="Garrett T.E."/>
            <person name="Gonzalez D.A."/>
            <person name="Hamid H."/>
            <person name="Hawkins E.S."/>
            <person name="Hirani K."/>
            <person name="Hogues M.E."/>
            <person name="Hollins B."/>
            <person name="Hsiao C.-H."/>
            <person name="Jabil R."/>
            <person name="James M.L."/>
            <person name="Jhangiani S.N."/>
            <person name="Johnson B."/>
            <person name="Johnson Q."/>
            <person name="Joshi V."/>
            <person name="Kalu J.B."/>
            <person name="Kam C."/>
            <person name="Kashfia A."/>
            <person name="Keebler J."/>
            <person name="Kisamo H."/>
            <person name="Kovar C.L."/>
            <person name="Lago L.A."/>
            <person name="Lai C.-Y."/>
            <person name="Laidlaw J."/>
            <person name="Lara F."/>
            <person name="Le T.-K."/>
            <person name="Lee S.L."/>
            <person name="Legall F.H."/>
            <person name="Lemon S.J."/>
            <person name="Lewis L.R."/>
            <person name="Li B."/>
            <person name="Liu Y."/>
            <person name="Liu Y.-S."/>
            <person name="Lopez J."/>
            <person name="Lozado R.J."/>
            <person name="Lu J."/>
            <person name="Madu R.C."/>
            <person name="Maheshwari M."/>
            <person name="Maheshwari R."/>
            <person name="Malloy K."/>
            <person name="Martinez E."/>
            <person name="Mathew T."/>
            <person name="Mercado I.C."/>
            <person name="Mercado C."/>
            <person name="Meyer B."/>
            <person name="Montgomery K."/>
            <person name="Morgan M.B."/>
            <person name="Munidasa M."/>
            <person name="Nazareth L.V."/>
            <person name="Nelson J."/>
            <person name="Ng B.M."/>
            <person name="Nguyen N.B."/>
            <person name="Nguyen P.Q."/>
            <person name="Nguyen T."/>
            <person name="Obregon M."/>
            <person name="Okwuonu G.O."/>
            <person name="Onwere C.G."/>
            <person name="Orozco G."/>
            <person name="Parra A."/>
            <person name="Patel S."/>
            <person name="Patil S."/>
            <person name="Perez A."/>
            <person name="Perez Y."/>
            <person name="Pham C."/>
            <person name="Primus E.L."/>
            <person name="Pu L.-L."/>
            <person name="Puazo M."/>
            <person name="Qin X."/>
            <person name="Quiroz J.B."/>
            <person name="Reese J."/>
            <person name="Richards S."/>
            <person name="Rives C.M."/>
            <person name="Robberts R."/>
            <person name="Ruiz S.J."/>
            <person name="Ruiz M.J."/>
            <person name="Santibanez J."/>
            <person name="Schneider B.W."/>
            <person name="Sisson I."/>
            <person name="Smith M."/>
            <person name="Sodergren E."/>
            <person name="Song X.-Z."/>
            <person name="Song B.B."/>
            <person name="Summersgill H."/>
            <person name="Thelus R."/>
            <person name="Thornton R.D."/>
            <person name="Trejos Z.Y."/>
            <person name="Usmani K."/>
            <person name="Vattathil S."/>
            <person name="Villasana D."/>
            <person name="Walker D.L."/>
            <person name="Wang S."/>
            <person name="Wang K."/>
            <person name="White C.S."/>
            <person name="Williams A.C."/>
            <person name="Williamson J."/>
            <person name="Wilson K."/>
            <person name="Woghiren I.O."/>
            <person name="Woodworth J.R."/>
            <person name="Worley K.C."/>
            <person name="Wright R.A."/>
            <person name="Wu W."/>
            <person name="Young L."/>
            <person name="Zhang L."/>
            <person name="Zhang J."/>
            <person name="Zhu Y."/>
            <person name="Muzny D.M."/>
            <person name="Weinstock G."/>
            <person name="Gibbs R.A."/>
        </authorList>
    </citation>
    <scope>NUCLEOTIDE SEQUENCE [LARGE SCALE GENOMIC DNA]</scope>
    <source>
        <strain evidence="10">LSR1</strain>
    </source>
</reference>
<evidence type="ECO:0000313" key="9">
    <source>
        <dbReference type="EnsemblMetazoa" id="XP_016658648.1"/>
    </source>
</evidence>
<dbReference type="PANTHER" id="PTHR22930">
    <property type="match status" value="1"/>
</dbReference>
<keyword evidence="7" id="KW-0539">Nucleus</keyword>
<dbReference type="Proteomes" id="UP000007819">
    <property type="component" value="Chromosome X"/>
</dbReference>
<evidence type="ECO:0000313" key="10">
    <source>
        <dbReference type="Proteomes" id="UP000007819"/>
    </source>
</evidence>
<evidence type="ECO:0000256" key="1">
    <source>
        <dbReference type="ARBA" id="ARBA00001968"/>
    </source>
</evidence>
<keyword evidence="5" id="KW-0479">Metal-binding</keyword>
<comment type="similarity">
    <text evidence="3">Belongs to the HARBI1 family.</text>
</comment>
<reference evidence="9" key="2">
    <citation type="submission" date="2022-06" db="UniProtKB">
        <authorList>
            <consortium name="EnsemblMetazoa"/>
        </authorList>
    </citation>
    <scope>IDENTIFICATION</scope>
</reference>
<dbReference type="AlphaFoldDB" id="A0A8R2H3X6"/>
<dbReference type="KEGG" id="api:100163229"/>
<evidence type="ECO:0000256" key="2">
    <source>
        <dbReference type="ARBA" id="ARBA00004123"/>
    </source>
</evidence>
<keyword evidence="6" id="KW-0378">Hydrolase</keyword>
<feature type="domain" description="DDE Tnp4" evidence="8">
    <location>
        <begin position="189"/>
        <end position="355"/>
    </location>
</feature>
<dbReference type="EnsemblMetazoa" id="XM_016803159.2">
    <property type="protein sequence ID" value="XP_016658648.1"/>
    <property type="gene ID" value="LOC100163229"/>
</dbReference>
<evidence type="ECO:0000256" key="6">
    <source>
        <dbReference type="ARBA" id="ARBA00022801"/>
    </source>
</evidence>
<evidence type="ECO:0000259" key="8">
    <source>
        <dbReference type="Pfam" id="PF13359"/>
    </source>
</evidence>
<keyword evidence="4" id="KW-0540">Nuclease</keyword>
<dbReference type="GO" id="GO:0004518">
    <property type="term" value="F:nuclease activity"/>
    <property type="evidence" value="ECO:0007669"/>
    <property type="project" value="UniProtKB-KW"/>
</dbReference>
<name>A0A8R2H3X6_ACYPI</name>
<evidence type="ECO:0000256" key="5">
    <source>
        <dbReference type="ARBA" id="ARBA00022723"/>
    </source>
</evidence>
<evidence type="ECO:0000256" key="3">
    <source>
        <dbReference type="ARBA" id="ARBA00006958"/>
    </source>
</evidence>
<dbReference type="GO" id="GO:0046872">
    <property type="term" value="F:metal ion binding"/>
    <property type="evidence" value="ECO:0007669"/>
    <property type="project" value="UniProtKB-KW"/>
</dbReference>
<dbReference type="GO" id="GO:0016787">
    <property type="term" value="F:hydrolase activity"/>
    <property type="evidence" value="ECO:0007669"/>
    <property type="project" value="UniProtKB-KW"/>
</dbReference>
<dbReference type="GeneID" id="100163229"/>
<comment type="cofactor">
    <cofactor evidence="1">
        <name>a divalent metal cation</name>
        <dbReference type="ChEBI" id="CHEBI:60240"/>
    </cofactor>
</comment>
<accession>A0A8R2H3X6</accession>
<dbReference type="PANTHER" id="PTHR22930:SF269">
    <property type="entry name" value="NUCLEASE HARBI1-LIKE PROTEIN"/>
    <property type="match status" value="1"/>
</dbReference>
<dbReference type="OrthoDB" id="6577953at2759"/>
<dbReference type="InterPro" id="IPR045249">
    <property type="entry name" value="HARBI1-like"/>
</dbReference>
<dbReference type="GO" id="GO:0005634">
    <property type="term" value="C:nucleus"/>
    <property type="evidence" value="ECO:0007669"/>
    <property type="project" value="UniProtKB-SubCell"/>
</dbReference>
<sequence>MRIFILFSNKLGSLICKFVIMSSSDEEMLMLLLVNNINKNKKKRKYWVHPFIKNNANTLGTFSVTKELAMYPEKFKNFYRMSQESFNVLSHMVRTKLQKKDTNFRLSISVEERLLITLRFLAMGGNMKAHSMYFLRGESTTRTIISETSQVIWDCLHDIYMPIPSKEHWKKVADRFYDLWNIPNCIGAIDGKHFKIKCPSNTGSAYFNYKHYFSVVLMACVDADGLFLTIDVGDYGRNSDGRVFRRSSLGITLENNALDIPEPKVLPGWENKDKFPHYFVADEAFPLKTNIMRPFPKRSLNKERRIYNYRCSRARRSVECSFGMLVSKFRLFEQPIGCKVETAEALIKAACVLHNFIRIKEGVFSTPSHPSTINSMGYQNIEDQGIRPTRAAESNRDFLCDYFVSNEGKVPWQDNFS</sequence>
<proteinExistence type="inferred from homology"/>
<evidence type="ECO:0000256" key="4">
    <source>
        <dbReference type="ARBA" id="ARBA00022722"/>
    </source>
</evidence>
<dbReference type="RefSeq" id="XP_016658648.1">
    <property type="nucleotide sequence ID" value="XM_016803159.2"/>
</dbReference>
<protein>
    <recommendedName>
        <fullName evidence="8">DDE Tnp4 domain-containing protein</fullName>
    </recommendedName>
</protein>
<keyword evidence="10" id="KW-1185">Reference proteome</keyword>
<organism evidence="9 10">
    <name type="scientific">Acyrthosiphon pisum</name>
    <name type="common">Pea aphid</name>
    <dbReference type="NCBI Taxonomy" id="7029"/>
    <lineage>
        <taxon>Eukaryota</taxon>
        <taxon>Metazoa</taxon>
        <taxon>Ecdysozoa</taxon>
        <taxon>Arthropoda</taxon>
        <taxon>Hexapoda</taxon>
        <taxon>Insecta</taxon>
        <taxon>Pterygota</taxon>
        <taxon>Neoptera</taxon>
        <taxon>Paraneoptera</taxon>
        <taxon>Hemiptera</taxon>
        <taxon>Sternorrhyncha</taxon>
        <taxon>Aphidomorpha</taxon>
        <taxon>Aphidoidea</taxon>
        <taxon>Aphididae</taxon>
        <taxon>Macrosiphini</taxon>
        <taxon>Acyrthosiphon</taxon>
    </lineage>
</organism>